<evidence type="ECO:0000313" key="6">
    <source>
        <dbReference type="EMBL" id="GGM66091.1"/>
    </source>
</evidence>
<evidence type="ECO:0000256" key="1">
    <source>
        <dbReference type="ARBA" id="ARBA00001974"/>
    </source>
</evidence>
<comment type="caution">
    <text evidence="6">The sequence shown here is derived from an EMBL/GenBank/DDBJ whole genome shotgun (WGS) entry which is preliminary data.</text>
</comment>
<reference evidence="6" key="2">
    <citation type="submission" date="2022-09" db="EMBL/GenBank/DDBJ databases">
        <authorList>
            <person name="Sun Q."/>
            <person name="Ohkuma M."/>
        </authorList>
    </citation>
    <scope>NUCLEOTIDE SEQUENCE</scope>
    <source>
        <strain evidence="6">JCM 13583</strain>
    </source>
</reference>
<sequence length="261" mass="29070">MMLKSVEIVPRKSPGLEDLMEAGRVLDGVADMVTVPENPMGLPGIDPILSLYVATRGTSLKPMPHITPRDKNGLQISAQVITGIKAGIDSFFVIGGDPISSQSESREVRELDVMGTIRRVKRSTVYMKDYEGSVTVGSSLNPYRDVEEQVVRAKREAGADFFITQAVYEPELLQKEWIRNRDFRLSLGFIPIRRESQLKSIEAMGVRLSEETKRKLSGSDPLAASRGILERLVEELRGYVDGVHIMPLGRNDIAREFLEVV</sequence>
<comment type="pathway">
    <text evidence="2">One-carbon metabolism; tetrahydrofolate interconversion.</text>
</comment>
<dbReference type="Pfam" id="PF02219">
    <property type="entry name" value="MTHFR"/>
    <property type="match status" value="1"/>
</dbReference>
<keyword evidence="3" id="KW-0285">Flavoprotein</keyword>
<evidence type="ECO:0000256" key="4">
    <source>
        <dbReference type="ARBA" id="ARBA00022827"/>
    </source>
</evidence>
<dbReference type="Proteomes" id="UP000632195">
    <property type="component" value="Unassembled WGS sequence"/>
</dbReference>
<accession>A0AA37BPF4</accession>
<reference evidence="6" key="1">
    <citation type="journal article" date="2014" name="Int. J. Syst. Evol. Microbiol.">
        <title>Complete genome sequence of Corynebacterium casei LMG S-19264T (=DSM 44701T), isolated from a smear-ripened cheese.</title>
        <authorList>
            <consortium name="US DOE Joint Genome Institute (JGI-PGF)"/>
            <person name="Walter F."/>
            <person name="Albersmeier A."/>
            <person name="Kalinowski J."/>
            <person name="Ruckert C."/>
        </authorList>
    </citation>
    <scope>NUCLEOTIDE SEQUENCE</scope>
    <source>
        <strain evidence="6">JCM 13583</strain>
    </source>
</reference>
<evidence type="ECO:0000313" key="7">
    <source>
        <dbReference type="Proteomes" id="UP000632195"/>
    </source>
</evidence>
<dbReference type="RefSeq" id="WP_229657390.1">
    <property type="nucleotide sequence ID" value="NZ_BMNY01000001.1"/>
</dbReference>
<dbReference type="AlphaFoldDB" id="A0AA37BPF4"/>
<dbReference type="EMBL" id="BMNY01000001">
    <property type="protein sequence ID" value="GGM66091.1"/>
    <property type="molecule type" value="Genomic_DNA"/>
</dbReference>
<organism evidence="6 7">
    <name type="scientific">Thermogymnomonas acidicola</name>
    <dbReference type="NCBI Taxonomy" id="399579"/>
    <lineage>
        <taxon>Archaea</taxon>
        <taxon>Methanobacteriati</taxon>
        <taxon>Thermoplasmatota</taxon>
        <taxon>Thermoplasmata</taxon>
        <taxon>Thermoplasmatales</taxon>
        <taxon>Thermogymnomonas</taxon>
    </lineage>
</organism>
<dbReference type="GO" id="GO:0006555">
    <property type="term" value="P:methionine metabolic process"/>
    <property type="evidence" value="ECO:0007669"/>
    <property type="project" value="InterPro"/>
</dbReference>
<dbReference type="Gene3D" id="3.20.20.220">
    <property type="match status" value="1"/>
</dbReference>
<keyword evidence="7" id="KW-1185">Reference proteome</keyword>
<keyword evidence="5" id="KW-0560">Oxidoreductase</keyword>
<dbReference type="InterPro" id="IPR029041">
    <property type="entry name" value="FAD-linked_oxidoreductase-like"/>
</dbReference>
<gene>
    <name evidence="6" type="primary">metF-1</name>
    <name evidence="6" type="ORF">GCM10007108_00460</name>
</gene>
<keyword evidence="4" id="KW-0274">FAD</keyword>
<evidence type="ECO:0000256" key="3">
    <source>
        <dbReference type="ARBA" id="ARBA00022630"/>
    </source>
</evidence>
<proteinExistence type="predicted"/>
<dbReference type="GO" id="GO:0004489">
    <property type="term" value="F:methylenetetrahydrofolate reductase [NAD(P)H] activity"/>
    <property type="evidence" value="ECO:0007669"/>
    <property type="project" value="InterPro"/>
</dbReference>
<dbReference type="SUPFAM" id="SSF51730">
    <property type="entry name" value="FAD-linked oxidoreductase"/>
    <property type="match status" value="1"/>
</dbReference>
<dbReference type="InterPro" id="IPR003171">
    <property type="entry name" value="Mehydrof_redctse-like"/>
</dbReference>
<evidence type="ECO:0000256" key="2">
    <source>
        <dbReference type="ARBA" id="ARBA00004777"/>
    </source>
</evidence>
<protein>
    <submittedName>
        <fullName evidence="6">Methylenetetrahydrofolate reductase</fullName>
    </submittedName>
</protein>
<comment type="cofactor">
    <cofactor evidence="1">
        <name>FAD</name>
        <dbReference type="ChEBI" id="CHEBI:57692"/>
    </cofactor>
</comment>
<evidence type="ECO:0000256" key="5">
    <source>
        <dbReference type="ARBA" id="ARBA00023002"/>
    </source>
</evidence>
<name>A0AA37BPF4_9ARCH</name>